<reference evidence="3 4" key="2">
    <citation type="journal article" date="2013" name="PLoS ONE">
        <title>INDIGO - INtegrated Data Warehouse of MIcrobial GenOmes with Examples from the Red Sea Extremophiles.</title>
        <authorList>
            <person name="Alam I."/>
            <person name="Antunes A."/>
            <person name="Kamau A.A."/>
            <person name="Ba Alawi W."/>
            <person name="Kalkatawi M."/>
            <person name="Stingl U."/>
            <person name="Bajic V.B."/>
        </authorList>
    </citation>
    <scope>NUCLEOTIDE SEQUENCE [LARGE SCALE GENOMIC DNA]</scope>
    <source>
        <strain evidence="3 4">SSD-17B</strain>
    </source>
</reference>
<keyword evidence="4" id="KW-1185">Reference proteome</keyword>
<evidence type="ECO:0000256" key="1">
    <source>
        <dbReference type="ARBA" id="ARBA00023002"/>
    </source>
</evidence>
<sequence length="182" mass="20009">MINEKVIIAGFGGQGVMLMGQLLAYAANEQDLNTLWYPSYGPETRGGTANCSVTISDTPVNSPVISLADTIIVMNGPSLDKFEDKVKPGGKLFINSSIVDKKVSRDDIDVFYVPVNDMAVKLGNSRVANMVMLSAYLGKTELFENELILNLLRKSFGERKAHLIEVNEKALEEGRTFIAEYK</sequence>
<dbReference type="InterPro" id="IPR002869">
    <property type="entry name" value="Pyrv_flavodox_OxRed_cen"/>
</dbReference>
<dbReference type="PANTHER" id="PTHR42730">
    <property type="entry name" value="2-OXOGLUTARATE SYNTHASE SUBUNIT KORC"/>
    <property type="match status" value="1"/>
</dbReference>
<dbReference type="SUPFAM" id="SSF53323">
    <property type="entry name" value="Pyruvate-ferredoxin oxidoreductase, PFOR, domain III"/>
    <property type="match status" value="1"/>
</dbReference>
<proteinExistence type="predicted"/>
<organism evidence="3 4">
    <name type="scientific">Haloplasma contractile SSD-17B</name>
    <dbReference type="NCBI Taxonomy" id="1033810"/>
    <lineage>
        <taxon>Bacteria</taxon>
        <taxon>Bacillati</taxon>
        <taxon>Mycoplasmatota</taxon>
        <taxon>Mollicutes</taxon>
        <taxon>Haloplasmatales</taxon>
        <taxon>Haloplasmataceae</taxon>
        <taxon>Haloplasma</taxon>
    </lineage>
</organism>
<dbReference type="eggNOG" id="COG1014">
    <property type="taxonomic scope" value="Bacteria"/>
</dbReference>
<dbReference type="EMBL" id="AFNU02000009">
    <property type="protein sequence ID" value="ERJ11579.1"/>
    <property type="molecule type" value="Genomic_DNA"/>
</dbReference>
<evidence type="ECO:0000313" key="4">
    <source>
        <dbReference type="Proteomes" id="UP000005707"/>
    </source>
</evidence>
<dbReference type="InParanoid" id="U2FK23"/>
<dbReference type="Gene3D" id="3.40.920.10">
    <property type="entry name" value="Pyruvate-ferredoxin oxidoreductase, PFOR, domain III"/>
    <property type="match status" value="1"/>
</dbReference>
<dbReference type="Proteomes" id="UP000005707">
    <property type="component" value="Unassembled WGS sequence"/>
</dbReference>
<name>U2FK23_9MOLU</name>
<dbReference type="STRING" id="1033810.HLPCO_002280"/>
<dbReference type="InterPro" id="IPR019752">
    <property type="entry name" value="Pyrv/ketoisovalerate_OxRed_cat"/>
</dbReference>
<protein>
    <submittedName>
        <fullName evidence="3">2-oxoglutarate ferredoxin oxidoreductase subunit gamma protein</fullName>
        <ecNumber evidence="3">1.2.7.3</ecNumber>
    </submittedName>
</protein>
<dbReference type="Pfam" id="PF01558">
    <property type="entry name" value="POR"/>
    <property type="match status" value="1"/>
</dbReference>
<reference evidence="3 4" key="1">
    <citation type="journal article" date="2011" name="J. Bacteriol.">
        <title>Genome sequence of Haloplasma contractile, an unusual contractile bacterium from a deep-sea anoxic brine lake.</title>
        <authorList>
            <person name="Antunes A."/>
            <person name="Alam I."/>
            <person name="El Dorry H."/>
            <person name="Siam R."/>
            <person name="Robertson A."/>
            <person name="Bajic V.B."/>
            <person name="Stingl U."/>
        </authorList>
    </citation>
    <scope>NUCLEOTIDE SEQUENCE [LARGE SCALE GENOMIC DNA]</scope>
    <source>
        <strain evidence="3 4">SSD-17B</strain>
    </source>
</reference>
<accession>U2FK23</accession>
<dbReference type="AlphaFoldDB" id="U2FK23"/>
<keyword evidence="1 3" id="KW-0560">Oxidoreductase</keyword>
<evidence type="ECO:0000259" key="2">
    <source>
        <dbReference type="Pfam" id="PF01558"/>
    </source>
</evidence>
<dbReference type="PANTHER" id="PTHR42730:SF1">
    <property type="entry name" value="2-OXOGLUTARATE SYNTHASE SUBUNIT KORC"/>
    <property type="match status" value="1"/>
</dbReference>
<dbReference type="InterPro" id="IPR052554">
    <property type="entry name" value="2-oxoglutarate_synth_KorC"/>
</dbReference>
<dbReference type="GO" id="GO:0047553">
    <property type="term" value="F:2-oxoglutarate synthase activity"/>
    <property type="evidence" value="ECO:0007669"/>
    <property type="project" value="UniProtKB-EC"/>
</dbReference>
<dbReference type="EC" id="1.2.7.3" evidence="3"/>
<feature type="domain" description="Pyruvate/ketoisovalerate oxidoreductase catalytic" evidence="2">
    <location>
        <begin position="12"/>
        <end position="175"/>
    </location>
</feature>
<gene>
    <name evidence="3" type="ORF">HLPCO_002280</name>
</gene>
<comment type="caution">
    <text evidence="3">The sequence shown here is derived from an EMBL/GenBank/DDBJ whole genome shotgun (WGS) entry which is preliminary data.</text>
</comment>
<evidence type="ECO:0000313" key="3">
    <source>
        <dbReference type="EMBL" id="ERJ11579.1"/>
    </source>
</evidence>